<dbReference type="Pfam" id="PF02776">
    <property type="entry name" value="TPP_enzyme_N"/>
    <property type="match status" value="1"/>
</dbReference>
<feature type="domain" description="Thiamine pyrophosphate enzyme TPP-binding" evidence="9">
    <location>
        <begin position="392"/>
        <end position="523"/>
    </location>
</feature>
<dbReference type="GO" id="GO:0009097">
    <property type="term" value="P:isoleucine biosynthetic process"/>
    <property type="evidence" value="ECO:0007669"/>
    <property type="project" value="TreeGrafter"/>
</dbReference>
<dbReference type="Pfam" id="PF02775">
    <property type="entry name" value="TPP_enzyme_C"/>
    <property type="match status" value="1"/>
</dbReference>
<dbReference type="EMBL" id="BMCP01000001">
    <property type="protein sequence ID" value="GGE32813.1"/>
    <property type="molecule type" value="Genomic_DNA"/>
</dbReference>
<dbReference type="PROSITE" id="PS00187">
    <property type="entry name" value="TPP_ENZYMES"/>
    <property type="match status" value="1"/>
</dbReference>
<keyword evidence="4" id="KW-0808">Transferase</keyword>
<accession>A0A8J2VJU2</accession>
<keyword evidence="12" id="KW-1185">Reference proteome</keyword>
<dbReference type="Proteomes" id="UP000602745">
    <property type="component" value="Unassembled WGS sequence"/>
</dbReference>
<dbReference type="GO" id="GO:0050660">
    <property type="term" value="F:flavin adenine dinucleotide binding"/>
    <property type="evidence" value="ECO:0007669"/>
    <property type="project" value="TreeGrafter"/>
</dbReference>
<comment type="caution">
    <text evidence="11">The sequence shown here is derived from an EMBL/GenBank/DDBJ whole genome shotgun (WGS) entry which is preliminary data.</text>
</comment>
<evidence type="ECO:0000256" key="7">
    <source>
        <dbReference type="RuleBase" id="RU362132"/>
    </source>
</evidence>
<dbReference type="RefSeq" id="WP_188408355.1">
    <property type="nucleotide sequence ID" value="NZ_BMCP01000001.1"/>
</dbReference>
<comment type="cofactor">
    <cofactor evidence="1">
        <name>Mg(2+)</name>
        <dbReference type="ChEBI" id="CHEBI:18420"/>
    </cofactor>
</comment>
<protein>
    <submittedName>
        <fullName evidence="11">Acetolactate synthase I/II/III large subunit</fullName>
    </submittedName>
</protein>
<dbReference type="InterPro" id="IPR045229">
    <property type="entry name" value="TPP_enz"/>
</dbReference>
<comment type="similarity">
    <text evidence="3 7">Belongs to the TPP enzyme family.</text>
</comment>
<dbReference type="SUPFAM" id="SSF52467">
    <property type="entry name" value="DHS-like NAD/FAD-binding domain"/>
    <property type="match status" value="1"/>
</dbReference>
<gene>
    <name evidence="11" type="primary">ilvB</name>
    <name evidence="11" type="ORF">GCM10007276_07600</name>
</gene>
<dbReference type="GO" id="GO:0003984">
    <property type="term" value="F:acetolactate synthase activity"/>
    <property type="evidence" value="ECO:0007669"/>
    <property type="project" value="TreeGrafter"/>
</dbReference>
<organism evidence="11 12">
    <name type="scientific">Agaricicola taiwanensis</name>
    <dbReference type="NCBI Taxonomy" id="591372"/>
    <lineage>
        <taxon>Bacteria</taxon>
        <taxon>Pseudomonadati</taxon>
        <taxon>Pseudomonadota</taxon>
        <taxon>Alphaproteobacteria</taxon>
        <taxon>Rhodobacterales</taxon>
        <taxon>Paracoccaceae</taxon>
        <taxon>Agaricicola</taxon>
    </lineage>
</organism>
<proteinExistence type="inferred from homology"/>
<evidence type="ECO:0000256" key="3">
    <source>
        <dbReference type="ARBA" id="ARBA00007812"/>
    </source>
</evidence>
<dbReference type="InterPro" id="IPR012000">
    <property type="entry name" value="Thiamin_PyroP_enz_cen_dom"/>
</dbReference>
<sequence length="558" mass="60371">MSGSKIYKLLAEAFFLEGVDTHFTLMGDGNMHWVSTLAGYQGVRTIYVRHEHCACAAASAYATATGKVGVASVTCGPGLTQLSTALATAVRARIPLVVFAGESPLNMSWYNQEIDQGPIVTATGAHYIQAHSLPRMLEYVRNAFFIARMEQRPVVLGVPYDLQKQLLEPSKPYVPSTEFIPDTGRMVPNPAFVERAADRVAQAKRIIVIAGRGAKKAGAQEACRKLAGMVDALLATTLPVRGLFDEDEFSLGVAGGFSSEVAREKFDECDLVISVGASMTHHTVDGGKLFPNADVIQIDCDPAGIRQGLKVADLYVRADAKAGVEALISAVEARKGTREASWRTPELARRIIEEPSDSESFPEQKGMLDPRDAIAALNRVIPKDWEIVNSSGHCSFYPAQMRGRSAERFLVIREFGAIGNGVSYAIGMAAAKPEKTIVLIDGDGSFYMHVQELETIRRHNLRILICVLNDGAFGAEIHKLRSDGIDDSGSTFGRGDLGKLAQGFGLRGSTITSPDQFAERLEGFKGGAGSEIWDIHVSDLVMSPVMRRAVKKKMAPAK</sequence>
<feature type="domain" description="Thiamine pyrophosphate enzyme central" evidence="8">
    <location>
        <begin position="193"/>
        <end position="327"/>
    </location>
</feature>
<dbReference type="SUPFAM" id="SSF52518">
    <property type="entry name" value="Thiamin diphosphate-binding fold (THDP-binding)"/>
    <property type="match status" value="2"/>
</dbReference>
<dbReference type="AlphaFoldDB" id="A0A8J2VJU2"/>
<feature type="domain" description="Thiamine pyrophosphate enzyme N-terminal TPP-binding" evidence="10">
    <location>
        <begin position="8"/>
        <end position="116"/>
    </location>
</feature>
<dbReference type="CDD" id="cd07035">
    <property type="entry name" value="TPP_PYR_POX_like"/>
    <property type="match status" value="1"/>
</dbReference>
<evidence type="ECO:0000256" key="2">
    <source>
        <dbReference type="ARBA" id="ARBA00001964"/>
    </source>
</evidence>
<evidence type="ECO:0000259" key="10">
    <source>
        <dbReference type="Pfam" id="PF02776"/>
    </source>
</evidence>
<keyword evidence="6 7" id="KW-0786">Thiamine pyrophosphate</keyword>
<dbReference type="Gene3D" id="3.40.50.1220">
    <property type="entry name" value="TPP-binding domain"/>
    <property type="match status" value="1"/>
</dbReference>
<dbReference type="InterPro" id="IPR012001">
    <property type="entry name" value="Thiamin_PyroP_enz_TPP-bd_dom"/>
</dbReference>
<evidence type="ECO:0000256" key="1">
    <source>
        <dbReference type="ARBA" id="ARBA00001946"/>
    </source>
</evidence>
<dbReference type="InterPro" id="IPR011766">
    <property type="entry name" value="TPP_enzyme_TPP-bd"/>
</dbReference>
<dbReference type="Pfam" id="PF00205">
    <property type="entry name" value="TPP_enzyme_M"/>
    <property type="match status" value="1"/>
</dbReference>
<evidence type="ECO:0000313" key="12">
    <source>
        <dbReference type="Proteomes" id="UP000602745"/>
    </source>
</evidence>
<evidence type="ECO:0000256" key="5">
    <source>
        <dbReference type="ARBA" id="ARBA00022723"/>
    </source>
</evidence>
<evidence type="ECO:0000259" key="9">
    <source>
        <dbReference type="Pfam" id="PF02775"/>
    </source>
</evidence>
<dbReference type="InterPro" id="IPR029035">
    <property type="entry name" value="DHS-like_NAD/FAD-binding_dom"/>
</dbReference>
<comment type="cofactor">
    <cofactor evidence="2">
        <name>thiamine diphosphate</name>
        <dbReference type="ChEBI" id="CHEBI:58937"/>
    </cofactor>
</comment>
<reference evidence="11" key="2">
    <citation type="submission" date="2020-09" db="EMBL/GenBank/DDBJ databases">
        <authorList>
            <person name="Sun Q."/>
            <person name="Sedlacek I."/>
        </authorList>
    </citation>
    <scope>NUCLEOTIDE SEQUENCE</scope>
    <source>
        <strain evidence="11">CCM 7684</strain>
    </source>
</reference>
<evidence type="ECO:0000259" key="8">
    <source>
        <dbReference type="Pfam" id="PF00205"/>
    </source>
</evidence>
<dbReference type="PANTHER" id="PTHR18968">
    <property type="entry name" value="THIAMINE PYROPHOSPHATE ENZYMES"/>
    <property type="match status" value="1"/>
</dbReference>
<dbReference type="InterPro" id="IPR000399">
    <property type="entry name" value="TPP-bd_CS"/>
</dbReference>
<dbReference type="GO" id="GO:0000287">
    <property type="term" value="F:magnesium ion binding"/>
    <property type="evidence" value="ECO:0007669"/>
    <property type="project" value="InterPro"/>
</dbReference>
<name>A0A8J2VJU2_9RHOB</name>
<evidence type="ECO:0000313" key="11">
    <source>
        <dbReference type="EMBL" id="GGE32813.1"/>
    </source>
</evidence>
<dbReference type="InterPro" id="IPR029061">
    <property type="entry name" value="THDP-binding"/>
</dbReference>
<dbReference type="Gene3D" id="3.40.50.970">
    <property type="match status" value="2"/>
</dbReference>
<evidence type="ECO:0000256" key="6">
    <source>
        <dbReference type="ARBA" id="ARBA00023052"/>
    </source>
</evidence>
<dbReference type="GO" id="GO:0009099">
    <property type="term" value="P:L-valine biosynthetic process"/>
    <property type="evidence" value="ECO:0007669"/>
    <property type="project" value="TreeGrafter"/>
</dbReference>
<reference evidence="11" key="1">
    <citation type="journal article" date="2014" name="Int. J. Syst. Evol. Microbiol.">
        <title>Complete genome sequence of Corynebacterium casei LMG S-19264T (=DSM 44701T), isolated from a smear-ripened cheese.</title>
        <authorList>
            <consortium name="US DOE Joint Genome Institute (JGI-PGF)"/>
            <person name="Walter F."/>
            <person name="Albersmeier A."/>
            <person name="Kalinowski J."/>
            <person name="Ruckert C."/>
        </authorList>
    </citation>
    <scope>NUCLEOTIDE SEQUENCE</scope>
    <source>
        <strain evidence="11">CCM 7684</strain>
    </source>
</reference>
<dbReference type="GO" id="GO:0005948">
    <property type="term" value="C:acetolactate synthase complex"/>
    <property type="evidence" value="ECO:0007669"/>
    <property type="project" value="TreeGrafter"/>
</dbReference>
<evidence type="ECO:0000256" key="4">
    <source>
        <dbReference type="ARBA" id="ARBA00022679"/>
    </source>
</evidence>
<dbReference type="CDD" id="cd00568">
    <property type="entry name" value="TPP_enzymes"/>
    <property type="match status" value="1"/>
</dbReference>
<dbReference type="GO" id="GO:0030976">
    <property type="term" value="F:thiamine pyrophosphate binding"/>
    <property type="evidence" value="ECO:0007669"/>
    <property type="project" value="InterPro"/>
</dbReference>
<keyword evidence="5" id="KW-0479">Metal-binding</keyword>
<dbReference type="PANTHER" id="PTHR18968:SF166">
    <property type="entry name" value="2-HYDROXYACYL-COA LYASE 2"/>
    <property type="match status" value="1"/>
</dbReference>